<organism evidence="2 3">
    <name type="scientific">Xylaria grammica</name>
    <dbReference type="NCBI Taxonomy" id="363999"/>
    <lineage>
        <taxon>Eukaryota</taxon>
        <taxon>Fungi</taxon>
        <taxon>Dikarya</taxon>
        <taxon>Ascomycota</taxon>
        <taxon>Pezizomycotina</taxon>
        <taxon>Sordariomycetes</taxon>
        <taxon>Xylariomycetidae</taxon>
        <taxon>Xylariales</taxon>
        <taxon>Xylariaceae</taxon>
        <taxon>Xylaria</taxon>
    </lineage>
</organism>
<evidence type="ECO:0000256" key="1">
    <source>
        <dbReference type="SAM" id="SignalP"/>
    </source>
</evidence>
<protein>
    <submittedName>
        <fullName evidence="2">Uncharacterized protein</fullName>
    </submittedName>
</protein>
<reference evidence="2 3" key="1">
    <citation type="submission" date="2018-12" db="EMBL/GenBank/DDBJ databases">
        <title>Draft genome sequence of Xylaria grammica IHI A82.</title>
        <authorList>
            <person name="Buettner E."/>
            <person name="Kellner H."/>
        </authorList>
    </citation>
    <scope>NUCLEOTIDE SEQUENCE [LARGE SCALE GENOMIC DNA]</scope>
    <source>
        <strain evidence="2 3">IHI A82</strain>
    </source>
</reference>
<evidence type="ECO:0000313" key="2">
    <source>
        <dbReference type="EMBL" id="RWA07717.1"/>
    </source>
</evidence>
<feature type="chain" id="PRO_5019378250" evidence="1">
    <location>
        <begin position="22"/>
        <end position="80"/>
    </location>
</feature>
<keyword evidence="3" id="KW-1185">Reference proteome</keyword>
<sequence>MQFGLAVISSAALLMASQALGAAVDPPHNVKRAAHTATDAYHACNCPNNCKHKYKSDCSWHVGYSDGSFVAYGLVIVREI</sequence>
<evidence type="ECO:0000313" key="3">
    <source>
        <dbReference type="Proteomes" id="UP000286045"/>
    </source>
</evidence>
<proteinExistence type="predicted"/>
<name>A0A439D094_9PEZI</name>
<feature type="signal peptide" evidence="1">
    <location>
        <begin position="1"/>
        <end position="21"/>
    </location>
</feature>
<dbReference type="AlphaFoldDB" id="A0A439D094"/>
<dbReference type="EMBL" id="RYZI01000241">
    <property type="protein sequence ID" value="RWA07717.1"/>
    <property type="molecule type" value="Genomic_DNA"/>
</dbReference>
<keyword evidence="1" id="KW-0732">Signal</keyword>
<gene>
    <name evidence="2" type="ORF">EKO27_g7381</name>
</gene>
<dbReference type="Proteomes" id="UP000286045">
    <property type="component" value="Unassembled WGS sequence"/>
</dbReference>
<comment type="caution">
    <text evidence="2">The sequence shown here is derived from an EMBL/GenBank/DDBJ whole genome shotgun (WGS) entry which is preliminary data.</text>
</comment>
<accession>A0A439D094</accession>